<dbReference type="PROSITE" id="PS51833">
    <property type="entry name" value="HDOD"/>
    <property type="match status" value="1"/>
</dbReference>
<dbReference type="SUPFAM" id="SSF109604">
    <property type="entry name" value="HD-domain/PDEase-like"/>
    <property type="match status" value="1"/>
</dbReference>
<dbReference type="PANTHER" id="PTHR33525">
    <property type="match status" value="1"/>
</dbReference>
<dbReference type="InterPro" id="IPR003607">
    <property type="entry name" value="HD/PDEase_dom"/>
</dbReference>
<dbReference type="GO" id="GO:0016787">
    <property type="term" value="F:hydrolase activity"/>
    <property type="evidence" value="ECO:0007669"/>
    <property type="project" value="UniProtKB-KW"/>
</dbReference>
<comment type="caution">
    <text evidence="2">The sequence shown here is derived from an EMBL/GenBank/DDBJ whole genome shotgun (WGS) entry which is preliminary data.</text>
</comment>
<proteinExistence type="predicted"/>
<dbReference type="EMBL" id="PIQH01000013">
    <property type="protein sequence ID" value="RUO76582.1"/>
    <property type="molecule type" value="Genomic_DNA"/>
</dbReference>
<dbReference type="RefSeq" id="WP_126842701.1">
    <property type="nucleotide sequence ID" value="NZ_PIQH01000013.1"/>
</dbReference>
<gene>
    <name evidence="2" type="ORF">CWI84_11315</name>
</gene>
<dbReference type="OrthoDB" id="6233174at2"/>
<dbReference type="PANTHER" id="PTHR33525:SF4">
    <property type="entry name" value="CYCLIC DI-GMP PHOSPHODIESTERASE CDGJ"/>
    <property type="match status" value="1"/>
</dbReference>
<accession>A0A432ZH09</accession>
<evidence type="ECO:0000313" key="2">
    <source>
        <dbReference type="EMBL" id="RUO76582.1"/>
    </source>
</evidence>
<dbReference type="Gene3D" id="1.10.3210.10">
    <property type="entry name" value="Hypothetical protein af1432"/>
    <property type="match status" value="1"/>
</dbReference>
<keyword evidence="2" id="KW-0378">Hydrolase</keyword>
<dbReference type="SMART" id="SM00471">
    <property type="entry name" value="HDc"/>
    <property type="match status" value="1"/>
</dbReference>
<dbReference type="InterPro" id="IPR052340">
    <property type="entry name" value="RNase_Y/CdgJ"/>
</dbReference>
<dbReference type="InterPro" id="IPR013976">
    <property type="entry name" value="HDOD"/>
</dbReference>
<sequence length="390" mass="45335">MYDFFAISTSGGSKDPAQRLEKRFINYLISFPFARQQRDQADGKPRTEEERRRELLQVEQINYDERARLKRARENFINRVSRELHEEVYHRVLKALEDPQYVRERLVPMPKMLPELLDTLSTKAASMAIVEQLVSNMPWFHDSVLRVVNNPPFSTKRKDTQIKLESLRVAMSFVGVENLRLLTPAFVMQNWLPPSTEPFTLFRRKVWDHSLATAVVAHEIAQHKGLRDPGIAYTIGMFHELGKIALTKLYLKVFDEVQREWSIKTVNDKAQDKHNAIVQLTADEQFLRDLMLEQDKRASHIVVEGWQLKRVPLSPHLVSFTQASNLEDYSDYALALAQANAYSEYRMLKDVDMVTAEEAKHLLNKYKLPAELLSQLLNLNLKRPKIVVPE</sequence>
<name>A0A432ZH09_9GAMM</name>
<evidence type="ECO:0000313" key="3">
    <source>
        <dbReference type="Proteomes" id="UP000287996"/>
    </source>
</evidence>
<feature type="domain" description="HDOD" evidence="1">
    <location>
        <begin position="106"/>
        <end position="327"/>
    </location>
</feature>
<evidence type="ECO:0000259" key="1">
    <source>
        <dbReference type="PROSITE" id="PS51833"/>
    </source>
</evidence>
<dbReference type="AlphaFoldDB" id="A0A432ZH09"/>
<dbReference type="Proteomes" id="UP000287996">
    <property type="component" value="Unassembled WGS sequence"/>
</dbReference>
<organism evidence="2 3">
    <name type="scientific">Idiomarina tyrosinivorans</name>
    <dbReference type="NCBI Taxonomy" id="1445662"/>
    <lineage>
        <taxon>Bacteria</taxon>
        <taxon>Pseudomonadati</taxon>
        <taxon>Pseudomonadota</taxon>
        <taxon>Gammaproteobacteria</taxon>
        <taxon>Alteromonadales</taxon>
        <taxon>Idiomarinaceae</taxon>
        <taxon>Idiomarina</taxon>
    </lineage>
</organism>
<keyword evidence="3" id="KW-1185">Reference proteome</keyword>
<reference evidence="2 3" key="1">
    <citation type="journal article" date="2011" name="Front. Microbiol.">
        <title>Genomic signatures of strain selection and enhancement in Bacillus atrophaeus var. globigii, a historical biowarfare simulant.</title>
        <authorList>
            <person name="Gibbons H.S."/>
            <person name="Broomall S.M."/>
            <person name="McNew L.A."/>
            <person name="Daligault H."/>
            <person name="Chapman C."/>
            <person name="Bruce D."/>
            <person name="Karavis M."/>
            <person name="Krepps M."/>
            <person name="McGregor P.A."/>
            <person name="Hong C."/>
            <person name="Park K.H."/>
            <person name="Akmal A."/>
            <person name="Feldman A."/>
            <person name="Lin J.S."/>
            <person name="Chang W.E."/>
            <person name="Higgs B.W."/>
            <person name="Demirev P."/>
            <person name="Lindquist J."/>
            <person name="Liem A."/>
            <person name="Fochler E."/>
            <person name="Read T.D."/>
            <person name="Tapia R."/>
            <person name="Johnson S."/>
            <person name="Bishop-Lilly K.A."/>
            <person name="Detter C."/>
            <person name="Han C."/>
            <person name="Sozhamannan S."/>
            <person name="Rosenzweig C.N."/>
            <person name="Skowronski E.W."/>
        </authorList>
    </citation>
    <scope>NUCLEOTIDE SEQUENCE [LARGE SCALE GENOMIC DNA]</scope>
    <source>
        <strain evidence="2 3">CC-PW-9</strain>
    </source>
</reference>
<protein>
    <submittedName>
        <fullName evidence="2">Phosphohydrolase</fullName>
    </submittedName>
</protein>
<dbReference type="Pfam" id="PF08668">
    <property type="entry name" value="HDOD"/>
    <property type="match status" value="1"/>
</dbReference>